<sequence>MPVATTNIDDFESSSVTSSYAPWLFLLREADKTYGSTLLSLGDEINACGRWLSPTDGEHERRLYFIECLSRKLTYIYPWSELVTFGSLLTRLYLPDGEIDAAVIWLYGRSVQGQHHPYDPTSTLLADIWPAFKWHYFSGDVGHVPERTSRAYAKLTHSDREFERQIRKSTDSGRKVATWINAQISAKPYLRHFILVVKAWASRNDLYSIWRGGINSYCLIVMIISFFQLRGRIGERASDVHRHLGKRLVSFFGYYGSANSDARSFDYDLGISVRSGGELFLPAARGWEVPDAKGLYVEDPCNMDNNLGFAVLDVDKIRTAFHAAYEQLLQAVYERKSGIDQGSILNTILGYDEEASIGLAVQNIVILKSSLDSTWSVELP</sequence>
<dbReference type="GO" id="GO:0031499">
    <property type="term" value="C:TRAMP complex"/>
    <property type="evidence" value="ECO:0007669"/>
    <property type="project" value="TreeGrafter"/>
</dbReference>
<dbReference type="AlphaFoldDB" id="A0A167MYL1"/>
<dbReference type="GO" id="GO:0043634">
    <property type="term" value="P:polyadenylation-dependent ncRNA catabolic process"/>
    <property type="evidence" value="ECO:0007669"/>
    <property type="project" value="TreeGrafter"/>
</dbReference>
<dbReference type="EMBL" id="KV417281">
    <property type="protein sequence ID" value="KZO97177.1"/>
    <property type="molecule type" value="Genomic_DNA"/>
</dbReference>
<dbReference type="Gene3D" id="3.30.460.10">
    <property type="entry name" value="Beta Polymerase, domain 2"/>
    <property type="match status" value="1"/>
</dbReference>
<dbReference type="STRING" id="1330018.A0A167MYL1"/>
<accession>A0A167MYL1</accession>
<dbReference type="GO" id="GO:0031123">
    <property type="term" value="P:RNA 3'-end processing"/>
    <property type="evidence" value="ECO:0007669"/>
    <property type="project" value="TreeGrafter"/>
</dbReference>
<dbReference type="Gene3D" id="1.10.1410.10">
    <property type="match status" value="1"/>
</dbReference>
<dbReference type="SUPFAM" id="SSF81301">
    <property type="entry name" value="Nucleotidyltransferase"/>
    <property type="match status" value="1"/>
</dbReference>
<dbReference type="GO" id="GO:0003729">
    <property type="term" value="F:mRNA binding"/>
    <property type="evidence" value="ECO:0007669"/>
    <property type="project" value="TreeGrafter"/>
</dbReference>
<dbReference type="GO" id="GO:1990817">
    <property type="term" value="F:poly(A) RNA polymerase activity"/>
    <property type="evidence" value="ECO:0007669"/>
    <property type="project" value="InterPro"/>
</dbReference>
<reference evidence="1 2" key="1">
    <citation type="journal article" date="2016" name="Mol. Biol. Evol.">
        <title>Comparative Genomics of Early-Diverging Mushroom-Forming Fungi Provides Insights into the Origins of Lignocellulose Decay Capabilities.</title>
        <authorList>
            <person name="Nagy L.G."/>
            <person name="Riley R."/>
            <person name="Tritt A."/>
            <person name="Adam C."/>
            <person name="Daum C."/>
            <person name="Floudas D."/>
            <person name="Sun H."/>
            <person name="Yadav J.S."/>
            <person name="Pangilinan J."/>
            <person name="Larsson K.H."/>
            <person name="Matsuura K."/>
            <person name="Barry K."/>
            <person name="Labutti K."/>
            <person name="Kuo R."/>
            <person name="Ohm R.A."/>
            <person name="Bhattacharya S.S."/>
            <person name="Shirouzu T."/>
            <person name="Yoshinaga Y."/>
            <person name="Martin F.M."/>
            <person name="Grigoriev I.V."/>
            <person name="Hibbett D.S."/>
        </authorList>
    </citation>
    <scope>NUCLEOTIDE SEQUENCE [LARGE SCALE GENOMIC DNA]</scope>
    <source>
        <strain evidence="1 2">TUFC12733</strain>
    </source>
</reference>
<dbReference type="OrthoDB" id="273917at2759"/>
<dbReference type="PANTHER" id="PTHR23092">
    <property type="entry name" value="POLY(A) RNA POLYMERASE"/>
    <property type="match status" value="1"/>
</dbReference>
<dbReference type="SUPFAM" id="SSF81631">
    <property type="entry name" value="PAP/OAS1 substrate-binding domain"/>
    <property type="match status" value="1"/>
</dbReference>
<organism evidence="1 2">
    <name type="scientific">Calocera viscosa (strain TUFC12733)</name>
    <dbReference type="NCBI Taxonomy" id="1330018"/>
    <lineage>
        <taxon>Eukaryota</taxon>
        <taxon>Fungi</taxon>
        <taxon>Dikarya</taxon>
        <taxon>Basidiomycota</taxon>
        <taxon>Agaricomycotina</taxon>
        <taxon>Dacrymycetes</taxon>
        <taxon>Dacrymycetales</taxon>
        <taxon>Dacrymycetaceae</taxon>
        <taxon>Calocera</taxon>
    </lineage>
</organism>
<dbReference type="InterPro" id="IPR045862">
    <property type="entry name" value="Trf4-like"/>
</dbReference>
<proteinExistence type="predicted"/>
<gene>
    <name evidence="1" type="ORF">CALVIDRAFT_563376</name>
</gene>
<keyword evidence="2" id="KW-1185">Reference proteome</keyword>
<dbReference type="GO" id="GO:0005730">
    <property type="term" value="C:nucleolus"/>
    <property type="evidence" value="ECO:0007669"/>
    <property type="project" value="TreeGrafter"/>
</dbReference>
<evidence type="ECO:0000313" key="2">
    <source>
        <dbReference type="Proteomes" id="UP000076738"/>
    </source>
</evidence>
<name>A0A167MYL1_CALVF</name>
<dbReference type="PANTHER" id="PTHR23092:SF15">
    <property type="entry name" value="INACTIVE NON-CANONICAL POLY(A) RNA POLYMERASE PROTEIN TRF4-2-RELATED"/>
    <property type="match status" value="1"/>
</dbReference>
<evidence type="ECO:0000313" key="1">
    <source>
        <dbReference type="EMBL" id="KZO97177.1"/>
    </source>
</evidence>
<dbReference type="GO" id="GO:0046872">
    <property type="term" value="F:metal ion binding"/>
    <property type="evidence" value="ECO:0007669"/>
    <property type="project" value="UniProtKB-KW"/>
</dbReference>
<dbReference type="InterPro" id="IPR043519">
    <property type="entry name" value="NT_sf"/>
</dbReference>
<dbReference type="Proteomes" id="UP000076738">
    <property type="component" value="Unassembled WGS sequence"/>
</dbReference>
<protein>
    <submittedName>
        <fullName evidence="1">Uncharacterized protein</fullName>
    </submittedName>
</protein>